<dbReference type="Gene3D" id="2.60.40.1090">
    <property type="entry name" value="Fimbrial-type adhesion domain"/>
    <property type="match status" value="1"/>
</dbReference>
<name>A0ABW8II51_9GAMM</name>
<comment type="similarity">
    <text evidence="2">Belongs to the fimbrial protein family.</text>
</comment>
<sequence length="190" mass="18537">MKQIKIVSAIALTLGLAIAGSASAQSSSGGTITFTGSVTDATCTVTGGTGTSGGTGNFSVALDQVDASTLAAAGDTANPKVFDVIIGGPGQGTCEDGKVASMSFLPSSIYVDAATGALSNALTGEATNTEIELLDSTSTKIDLRAGAVAGTATIANNTATIPFTAQYLAVNGAATPGLVSTNVVYAVTYN</sequence>
<organism evidence="6 7">
    <name type="scientific">Dyella humi</name>
    <dbReference type="NCBI Taxonomy" id="1770547"/>
    <lineage>
        <taxon>Bacteria</taxon>
        <taxon>Pseudomonadati</taxon>
        <taxon>Pseudomonadota</taxon>
        <taxon>Gammaproteobacteria</taxon>
        <taxon>Lysobacterales</taxon>
        <taxon>Rhodanobacteraceae</taxon>
        <taxon>Dyella</taxon>
    </lineage>
</organism>
<evidence type="ECO:0000256" key="3">
    <source>
        <dbReference type="ARBA" id="ARBA00022729"/>
    </source>
</evidence>
<comment type="caution">
    <text evidence="6">The sequence shown here is derived from an EMBL/GenBank/DDBJ whole genome shotgun (WGS) entry which is preliminary data.</text>
</comment>
<dbReference type="Proteomes" id="UP001620409">
    <property type="component" value="Unassembled WGS sequence"/>
</dbReference>
<proteinExistence type="inferred from homology"/>
<dbReference type="SUPFAM" id="SSF49401">
    <property type="entry name" value="Bacterial adhesins"/>
    <property type="match status" value="1"/>
</dbReference>
<feature type="chain" id="PRO_5047228497" evidence="5">
    <location>
        <begin position="25"/>
        <end position="190"/>
    </location>
</feature>
<reference evidence="6 7" key="1">
    <citation type="submission" date="2020-10" db="EMBL/GenBank/DDBJ databases">
        <title>Phylogeny of dyella-like bacteria.</title>
        <authorList>
            <person name="Fu J."/>
        </authorList>
    </citation>
    <scope>NUCLEOTIDE SEQUENCE [LARGE SCALE GENOMIC DNA]</scope>
    <source>
        <strain evidence="6 7">DHG40</strain>
    </source>
</reference>
<evidence type="ECO:0000313" key="7">
    <source>
        <dbReference type="Proteomes" id="UP001620409"/>
    </source>
</evidence>
<dbReference type="RefSeq" id="WP_380007615.1">
    <property type="nucleotide sequence ID" value="NZ_JADIKI010000022.1"/>
</dbReference>
<dbReference type="InterPro" id="IPR036937">
    <property type="entry name" value="Adhesion_dom_fimbrial_sf"/>
</dbReference>
<dbReference type="PANTHER" id="PTHR33420">
    <property type="entry name" value="FIMBRIAL SUBUNIT ELFA-RELATED"/>
    <property type="match status" value="1"/>
</dbReference>
<evidence type="ECO:0000256" key="4">
    <source>
        <dbReference type="ARBA" id="ARBA00023263"/>
    </source>
</evidence>
<dbReference type="InterPro" id="IPR050263">
    <property type="entry name" value="Bact_Fimbrial_Adh_Pro"/>
</dbReference>
<keyword evidence="4" id="KW-0281">Fimbrium</keyword>
<protein>
    <submittedName>
        <fullName evidence="6">Type 1 fimbrial protein</fullName>
    </submittedName>
</protein>
<keyword evidence="3 5" id="KW-0732">Signal</keyword>
<keyword evidence="7" id="KW-1185">Reference proteome</keyword>
<dbReference type="PANTHER" id="PTHR33420:SF3">
    <property type="entry name" value="FIMBRIAL SUBUNIT ELFA"/>
    <property type="match status" value="1"/>
</dbReference>
<feature type="signal peptide" evidence="5">
    <location>
        <begin position="1"/>
        <end position="24"/>
    </location>
</feature>
<gene>
    <name evidence="6" type="ORF">ISP18_05190</name>
</gene>
<evidence type="ECO:0000256" key="2">
    <source>
        <dbReference type="ARBA" id="ARBA00006671"/>
    </source>
</evidence>
<comment type="subcellular location">
    <subcellularLocation>
        <location evidence="1">Fimbrium</location>
    </subcellularLocation>
</comment>
<accession>A0ABW8II51</accession>
<evidence type="ECO:0000313" key="6">
    <source>
        <dbReference type="EMBL" id="MFK2853976.1"/>
    </source>
</evidence>
<evidence type="ECO:0000256" key="1">
    <source>
        <dbReference type="ARBA" id="ARBA00004561"/>
    </source>
</evidence>
<dbReference type="InterPro" id="IPR008966">
    <property type="entry name" value="Adhesion_dom_sf"/>
</dbReference>
<evidence type="ECO:0000256" key="5">
    <source>
        <dbReference type="SAM" id="SignalP"/>
    </source>
</evidence>
<dbReference type="EMBL" id="JADIKI010000022">
    <property type="protein sequence ID" value="MFK2853976.1"/>
    <property type="molecule type" value="Genomic_DNA"/>
</dbReference>